<keyword evidence="1" id="KW-1133">Transmembrane helix</keyword>
<dbReference type="OrthoDB" id="9826755at2"/>
<dbReference type="EMBL" id="VDMB01000038">
    <property type="protein sequence ID" value="TYT73278.1"/>
    <property type="molecule type" value="Genomic_DNA"/>
</dbReference>
<accession>A0A5S5MC18</accession>
<evidence type="ECO:0000313" key="3">
    <source>
        <dbReference type="Proteomes" id="UP000321899"/>
    </source>
</evidence>
<dbReference type="RefSeq" id="WP_139450862.1">
    <property type="nucleotide sequence ID" value="NZ_VDMB01000038.1"/>
</dbReference>
<protein>
    <recommendedName>
        <fullName evidence="4">GGDEF domain-containing protein</fullName>
    </recommendedName>
</protein>
<dbReference type="Proteomes" id="UP000321899">
    <property type="component" value="Unassembled WGS sequence"/>
</dbReference>
<dbReference type="AlphaFoldDB" id="A0A5S5MC18"/>
<gene>
    <name evidence="2" type="ORF">FIM25_16000</name>
</gene>
<comment type="caution">
    <text evidence="2">The sequence shown here is derived from an EMBL/GenBank/DDBJ whole genome shotgun (WGS) entry which is preliminary data.</text>
</comment>
<sequence length="239" mass="27773">MTSILSRSGPWAWAFWLLFLSFIMTQFWTAKAIFHIFETMHGSEAYHDSWNPSSLTMIFLRNSLLGLGLPLLALPFFTLLREKGKKSANLPYPLIPASIENNFAQAVYRQRREKKPFALLHCRWKEREVSGFRKRKKDILSDILQLAREEIRLTDHLIPLDNRNFAILVEGGAEESRILSSRIQKGLEKARENRQEFENIDFLWSVTSYRPGDSLEELMGRALRSLEKGIFLDENGDIL</sequence>
<evidence type="ECO:0008006" key="4">
    <source>
        <dbReference type="Google" id="ProtNLM"/>
    </source>
</evidence>
<proteinExistence type="predicted"/>
<reference evidence="2 3" key="1">
    <citation type="submission" date="2019-06" db="EMBL/GenBank/DDBJ databases">
        <title>Desulfobotulus mexicanus sp. nov., a novel sulfate-reducing bacterium isolated from the sediment of an alkaline crater lake in Mexico.</title>
        <authorList>
            <person name="Hirschler-Rea A."/>
        </authorList>
    </citation>
    <scope>NUCLEOTIDE SEQUENCE [LARGE SCALE GENOMIC DNA]</scope>
    <source>
        <strain evidence="2 3">PAR22N</strain>
    </source>
</reference>
<feature type="transmembrane region" description="Helical" evidence="1">
    <location>
        <begin position="57"/>
        <end position="80"/>
    </location>
</feature>
<evidence type="ECO:0000313" key="2">
    <source>
        <dbReference type="EMBL" id="TYT73278.1"/>
    </source>
</evidence>
<keyword evidence="3" id="KW-1185">Reference proteome</keyword>
<feature type="transmembrane region" description="Helical" evidence="1">
    <location>
        <begin position="12"/>
        <end position="37"/>
    </location>
</feature>
<name>A0A5S5MC18_9BACT</name>
<organism evidence="2 3">
    <name type="scientific">Desulfobotulus mexicanus</name>
    <dbReference type="NCBI Taxonomy" id="2586642"/>
    <lineage>
        <taxon>Bacteria</taxon>
        <taxon>Pseudomonadati</taxon>
        <taxon>Thermodesulfobacteriota</taxon>
        <taxon>Desulfobacteria</taxon>
        <taxon>Desulfobacterales</taxon>
        <taxon>Desulfobacteraceae</taxon>
        <taxon>Desulfobotulus</taxon>
    </lineage>
</organism>
<evidence type="ECO:0000256" key="1">
    <source>
        <dbReference type="SAM" id="Phobius"/>
    </source>
</evidence>
<keyword evidence="1" id="KW-0472">Membrane</keyword>
<keyword evidence="1" id="KW-0812">Transmembrane</keyword>